<keyword evidence="1" id="KW-0418">Kinase</keyword>
<keyword evidence="4" id="KW-1185">Reference proteome</keyword>
<keyword evidence="1" id="KW-0808">Transferase</keyword>
<dbReference type="GO" id="GO:0005524">
    <property type="term" value="F:ATP binding"/>
    <property type="evidence" value="ECO:0007669"/>
    <property type="project" value="UniProtKB-KW"/>
</dbReference>
<comment type="caution">
    <text evidence="3">The sequence shown here is derived from an EMBL/GenBank/DDBJ whole genome shotgun (WGS) entry which is preliminary data.</text>
</comment>
<dbReference type="RefSeq" id="WP_265763908.1">
    <property type="nucleotide sequence ID" value="NZ_JAGGJA010000001.1"/>
</dbReference>
<dbReference type="Pfam" id="PF13581">
    <property type="entry name" value="HATPase_c_2"/>
    <property type="match status" value="1"/>
</dbReference>
<dbReference type="Proteomes" id="UP001207918">
    <property type="component" value="Unassembled WGS sequence"/>
</dbReference>
<dbReference type="PANTHER" id="PTHR35526:SF3">
    <property type="entry name" value="ANTI-SIGMA-F FACTOR RSBW"/>
    <property type="match status" value="1"/>
</dbReference>
<dbReference type="InterPro" id="IPR050267">
    <property type="entry name" value="Anti-sigma-factor_SerPK"/>
</dbReference>
<reference evidence="3 4" key="1">
    <citation type="submission" date="2021-03" db="EMBL/GenBank/DDBJ databases">
        <title>Aliifodinibius sp. nov., a new bacterium isolated from saline soil.</title>
        <authorList>
            <person name="Galisteo C."/>
            <person name="De La Haba R."/>
            <person name="Sanchez-Porro C."/>
            <person name="Ventosa A."/>
        </authorList>
    </citation>
    <scope>NUCLEOTIDE SEQUENCE [LARGE SCALE GENOMIC DNA]</scope>
    <source>
        <strain evidence="3 4">1BSP15-2V2</strain>
    </source>
</reference>
<evidence type="ECO:0000313" key="3">
    <source>
        <dbReference type="EMBL" id="MCW9705245.1"/>
    </source>
</evidence>
<dbReference type="CDD" id="cd16936">
    <property type="entry name" value="HATPase_RsbW-like"/>
    <property type="match status" value="1"/>
</dbReference>
<keyword evidence="3" id="KW-0547">Nucleotide-binding</keyword>
<dbReference type="InterPro" id="IPR003594">
    <property type="entry name" value="HATPase_dom"/>
</dbReference>
<keyword evidence="3" id="KW-0067">ATP-binding</keyword>
<protein>
    <submittedName>
        <fullName evidence="3">ATP-binding protein</fullName>
    </submittedName>
</protein>
<organism evidence="3 4">
    <name type="scientific">Fodinibius salsisoli</name>
    <dbReference type="NCBI Taxonomy" id="2820877"/>
    <lineage>
        <taxon>Bacteria</taxon>
        <taxon>Pseudomonadati</taxon>
        <taxon>Balneolota</taxon>
        <taxon>Balneolia</taxon>
        <taxon>Balneolales</taxon>
        <taxon>Balneolaceae</taxon>
        <taxon>Fodinibius</taxon>
    </lineage>
</organism>
<dbReference type="SUPFAM" id="SSF55874">
    <property type="entry name" value="ATPase domain of HSP90 chaperone/DNA topoisomerase II/histidine kinase"/>
    <property type="match status" value="1"/>
</dbReference>
<evidence type="ECO:0000259" key="2">
    <source>
        <dbReference type="Pfam" id="PF13581"/>
    </source>
</evidence>
<name>A0ABT3PH44_9BACT</name>
<gene>
    <name evidence="3" type="ORF">J6I44_00200</name>
</gene>
<dbReference type="PANTHER" id="PTHR35526">
    <property type="entry name" value="ANTI-SIGMA-F FACTOR RSBW-RELATED"/>
    <property type="match status" value="1"/>
</dbReference>
<keyword evidence="1" id="KW-0723">Serine/threonine-protein kinase</keyword>
<sequence>MAKSTATYKITVPASTEHLAEVRSFVADHATNSGFKENEVADIRLAVDEAYTNIIKHAYNNDKQKSVDIELGYDNTEFWVALLDTGDAFDPQRYDKPDIRQKIKEKKRGGVGVYLIRKLMDAVEYQTDDAVNTIRMTKKK</sequence>
<dbReference type="Gene3D" id="3.30.565.10">
    <property type="entry name" value="Histidine kinase-like ATPase, C-terminal domain"/>
    <property type="match status" value="1"/>
</dbReference>
<proteinExistence type="predicted"/>
<feature type="domain" description="Histidine kinase/HSP90-like ATPase" evidence="2">
    <location>
        <begin position="12"/>
        <end position="138"/>
    </location>
</feature>
<evidence type="ECO:0000256" key="1">
    <source>
        <dbReference type="ARBA" id="ARBA00022527"/>
    </source>
</evidence>
<evidence type="ECO:0000313" key="4">
    <source>
        <dbReference type="Proteomes" id="UP001207918"/>
    </source>
</evidence>
<accession>A0ABT3PH44</accession>
<dbReference type="EMBL" id="JAGGJA010000001">
    <property type="protein sequence ID" value="MCW9705245.1"/>
    <property type="molecule type" value="Genomic_DNA"/>
</dbReference>
<dbReference type="InterPro" id="IPR036890">
    <property type="entry name" value="HATPase_C_sf"/>
</dbReference>